<dbReference type="PANTHER" id="PTHR10380">
    <property type="entry name" value="CUTICLE PROTEIN"/>
    <property type="match status" value="1"/>
</dbReference>
<feature type="compositionally biased region" description="Basic and acidic residues" evidence="3">
    <location>
        <begin position="114"/>
        <end position="131"/>
    </location>
</feature>
<dbReference type="InterPro" id="IPR031311">
    <property type="entry name" value="CHIT_BIND_RR_consensus"/>
</dbReference>
<dbReference type="InterPro" id="IPR050468">
    <property type="entry name" value="Cuticle_Struct_Prot"/>
</dbReference>
<dbReference type="PROSITE" id="PS51155">
    <property type="entry name" value="CHIT_BIND_RR_2"/>
    <property type="match status" value="1"/>
</dbReference>
<keyword evidence="4" id="KW-0732">Signal</keyword>
<dbReference type="EMBL" id="OV121136">
    <property type="protein sequence ID" value="CAH0558101.1"/>
    <property type="molecule type" value="Genomic_DNA"/>
</dbReference>
<dbReference type="GO" id="GO:0008010">
    <property type="term" value="F:structural constituent of chitin-based larval cuticle"/>
    <property type="evidence" value="ECO:0007669"/>
    <property type="project" value="TreeGrafter"/>
</dbReference>
<dbReference type="Proteomes" id="UP001154078">
    <property type="component" value="Chromosome 5"/>
</dbReference>
<evidence type="ECO:0000256" key="4">
    <source>
        <dbReference type="SAM" id="SignalP"/>
    </source>
</evidence>
<feature type="signal peptide" evidence="4">
    <location>
        <begin position="1"/>
        <end position="16"/>
    </location>
</feature>
<evidence type="ECO:0000313" key="5">
    <source>
        <dbReference type="EMBL" id="CAH0558101.1"/>
    </source>
</evidence>
<proteinExistence type="predicted"/>
<evidence type="ECO:0000313" key="6">
    <source>
        <dbReference type="Proteomes" id="UP001154078"/>
    </source>
</evidence>
<dbReference type="OrthoDB" id="6493579at2759"/>
<dbReference type="InterPro" id="IPR000618">
    <property type="entry name" value="Insect_cuticle"/>
</dbReference>
<reference evidence="5" key="1">
    <citation type="submission" date="2021-12" db="EMBL/GenBank/DDBJ databases">
        <authorList>
            <person name="King R."/>
        </authorList>
    </citation>
    <scope>NUCLEOTIDE SEQUENCE</scope>
</reference>
<keyword evidence="1 2" id="KW-0193">Cuticle</keyword>
<dbReference type="GO" id="GO:0062129">
    <property type="term" value="C:chitin-based extracellular matrix"/>
    <property type="evidence" value="ECO:0007669"/>
    <property type="project" value="TreeGrafter"/>
</dbReference>
<gene>
    <name evidence="5" type="ORF">MELIAE_LOCUS8648</name>
</gene>
<keyword evidence="6" id="KW-1185">Reference proteome</keyword>
<dbReference type="PRINTS" id="PR00947">
    <property type="entry name" value="CUTICLE"/>
</dbReference>
<dbReference type="PANTHER" id="PTHR10380:SF241">
    <property type="entry name" value="CUTICULAR PROTEIN 47EG-RELATED"/>
    <property type="match status" value="1"/>
</dbReference>
<evidence type="ECO:0000256" key="1">
    <source>
        <dbReference type="ARBA" id="ARBA00022460"/>
    </source>
</evidence>
<sequence>MIKTVVLFVCMGTVLSQNVKIIRQEGSIDEKTAQHSYLYETENGIYEDQQGFPKDSHNLAVQGQQQFTAPDGQVIRLSYTADENGYRPQGDHLPTPPPIPPAILKALKWLESQPQEKQEPEIDYDNPKEDLSFLLPPKK</sequence>
<organism evidence="5 6">
    <name type="scientific">Brassicogethes aeneus</name>
    <name type="common">Rape pollen beetle</name>
    <name type="synonym">Meligethes aeneus</name>
    <dbReference type="NCBI Taxonomy" id="1431903"/>
    <lineage>
        <taxon>Eukaryota</taxon>
        <taxon>Metazoa</taxon>
        <taxon>Ecdysozoa</taxon>
        <taxon>Arthropoda</taxon>
        <taxon>Hexapoda</taxon>
        <taxon>Insecta</taxon>
        <taxon>Pterygota</taxon>
        <taxon>Neoptera</taxon>
        <taxon>Endopterygota</taxon>
        <taxon>Coleoptera</taxon>
        <taxon>Polyphaga</taxon>
        <taxon>Cucujiformia</taxon>
        <taxon>Nitidulidae</taxon>
        <taxon>Meligethinae</taxon>
        <taxon>Brassicogethes</taxon>
    </lineage>
</organism>
<dbReference type="Pfam" id="PF00379">
    <property type="entry name" value="Chitin_bind_4"/>
    <property type="match status" value="1"/>
</dbReference>
<evidence type="ECO:0000256" key="2">
    <source>
        <dbReference type="PROSITE-ProRule" id="PRU00497"/>
    </source>
</evidence>
<evidence type="ECO:0000256" key="3">
    <source>
        <dbReference type="SAM" id="MobiDB-lite"/>
    </source>
</evidence>
<dbReference type="PROSITE" id="PS00233">
    <property type="entry name" value="CHIT_BIND_RR_1"/>
    <property type="match status" value="1"/>
</dbReference>
<protein>
    <submittedName>
        <fullName evidence="5">Uncharacterized protein</fullName>
    </submittedName>
</protein>
<feature type="chain" id="PRO_5040409066" evidence="4">
    <location>
        <begin position="17"/>
        <end position="139"/>
    </location>
</feature>
<dbReference type="AlphaFoldDB" id="A0A9P0FJY6"/>
<name>A0A9P0FJY6_BRAAE</name>
<feature type="region of interest" description="Disordered" evidence="3">
    <location>
        <begin position="112"/>
        <end position="139"/>
    </location>
</feature>
<accession>A0A9P0FJY6</accession>